<organism evidence="1 2">
    <name type="scientific">Cellulosimicrobium cellulans</name>
    <name type="common">Arthrobacter luteus</name>
    <dbReference type="NCBI Taxonomy" id="1710"/>
    <lineage>
        <taxon>Bacteria</taxon>
        <taxon>Bacillati</taxon>
        <taxon>Actinomycetota</taxon>
        <taxon>Actinomycetes</taxon>
        <taxon>Micrococcales</taxon>
        <taxon>Promicromonosporaceae</taxon>
        <taxon>Cellulosimicrobium</taxon>
    </lineage>
</organism>
<accession>A0A4Y4E0Q2</accession>
<dbReference type="Proteomes" id="UP000316659">
    <property type="component" value="Unassembled WGS sequence"/>
</dbReference>
<dbReference type="AlphaFoldDB" id="A0A4Y4E0Q2"/>
<protein>
    <submittedName>
        <fullName evidence="1">Uncharacterized protein</fullName>
    </submittedName>
</protein>
<dbReference type="EMBL" id="BJNZ01000005">
    <property type="protein sequence ID" value="GED09168.1"/>
    <property type="molecule type" value="Genomic_DNA"/>
</dbReference>
<name>A0A4Y4E0Q2_CELCE</name>
<gene>
    <name evidence="1" type="ORF">CCE02nite_11670</name>
</gene>
<evidence type="ECO:0000313" key="2">
    <source>
        <dbReference type="Proteomes" id="UP000316659"/>
    </source>
</evidence>
<proteinExistence type="predicted"/>
<reference evidence="1 2" key="1">
    <citation type="submission" date="2019-06" db="EMBL/GenBank/DDBJ databases">
        <title>Whole genome shotgun sequence of Cellulosimicrobium cellulans NBRC 15516.</title>
        <authorList>
            <person name="Hosoyama A."/>
            <person name="Uohara A."/>
            <person name="Ohji S."/>
            <person name="Ichikawa N."/>
        </authorList>
    </citation>
    <scope>NUCLEOTIDE SEQUENCE [LARGE SCALE GENOMIC DNA]</scope>
    <source>
        <strain evidence="1 2">NBRC 15516</strain>
    </source>
</reference>
<sequence>MNRTRTPRRTRREYRRRVAAYVAAVRTLAPTIADGASEETLVRLGTSLLTLAALGGSHLDDALAVSLEHSTATRREWGSLLVAATTHLGPLLSDKEPGA</sequence>
<comment type="caution">
    <text evidence="1">The sequence shown here is derived from an EMBL/GenBank/DDBJ whole genome shotgun (WGS) entry which is preliminary data.</text>
</comment>
<evidence type="ECO:0000313" key="1">
    <source>
        <dbReference type="EMBL" id="GED09168.1"/>
    </source>
</evidence>
<dbReference type="RefSeq" id="WP_141388710.1">
    <property type="nucleotide sequence ID" value="NZ_BJNZ01000005.1"/>
</dbReference>